<organism evidence="2 3">
    <name type="scientific">Kangiella geojedonensis</name>
    <dbReference type="NCBI Taxonomy" id="914150"/>
    <lineage>
        <taxon>Bacteria</taxon>
        <taxon>Pseudomonadati</taxon>
        <taxon>Pseudomonadota</taxon>
        <taxon>Gammaproteobacteria</taxon>
        <taxon>Kangiellales</taxon>
        <taxon>Kangiellaceae</taxon>
        <taxon>Kangiella</taxon>
    </lineage>
</organism>
<sequence>MKNITMTALYVALGLVAFKSSQAVERGPLLMSEVPSDQVYSESDITAIKSQDIEAHKSTATNSLAQEYQLYIKVKAMAVRGLSDEEISFLNQASRHKATAFQRHPEGPIAVPVFDVASLAKHKLFMADVYHQQKELSPLLNADPASFARMSTATPANTQAAKLLLEGSVPKADGEVSSASISSTMTNLLVDQYKHIDSESSLVLLKALVEATHNYSAAEALLTSKQKSPLKHHFLENLGNYFSEREQEVLLKQLIANESELASQALIKYGQLPLSILDADLLYTKLADPKLGASSALSIARLLETSPDYARVINHVKAHQKSRAATANSLLVLKLADTAESKAALQDILDKGYLQFEDMKVEVYTWLN</sequence>
<evidence type="ECO:0000313" key="2">
    <source>
        <dbReference type="EMBL" id="AKE51656.1"/>
    </source>
</evidence>
<gene>
    <name evidence="2" type="ORF">TQ33_0679</name>
</gene>
<reference evidence="2 3" key="1">
    <citation type="submission" date="2015-02" db="EMBL/GenBank/DDBJ databases">
        <title>Complete genome sequence of Kangiella geojedonensis strain YCS-5T.</title>
        <authorList>
            <person name="Kim K.M."/>
        </authorList>
    </citation>
    <scope>NUCLEOTIDE SEQUENCE [LARGE SCALE GENOMIC DNA]</scope>
    <source>
        <strain evidence="2 3">YCS-5</strain>
    </source>
</reference>
<feature type="chain" id="PRO_5002509242" evidence="1">
    <location>
        <begin position="24"/>
        <end position="368"/>
    </location>
</feature>
<dbReference type="AlphaFoldDB" id="A0A0F6RC21"/>
<proteinExistence type="predicted"/>
<name>A0A0F6RC21_9GAMM</name>
<dbReference type="Proteomes" id="UP000034071">
    <property type="component" value="Chromosome"/>
</dbReference>
<dbReference type="RefSeq" id="WP_046560819.1">
    <property type="nucleotide sequence ID" value="NZ_CP010975.1"/>
</dbReference>
<evidence type="ECO:0000313" key="3">
    <source>
        <dbReference type="Proteomes" id="UP000034071"/>
    </source>
</evidence>
<keyword evidence="1" id="KW-0732">Signal</keyword>
<dbReference type="KEGG" id="kge:TQ33_0679"/>
<evidence type="ECO:0000256" key="1">
    <source>
        <dbReference type="SAM" id="SignalP"/>
    </source>
</evidence>
<feature type="signal peptide" evidence="1">
    <location>
        <begin position="1"/>
        <end position="23"/>
    </location>
</feature>
<keyword evidence="3" id="KW-1185">Reference proteome</keyword>
<dbReference type="HOGENOM" id="CLU_751802_0_0_6"/>
<accession>A0A0F6RC21</accession>
<dbReference type="EMBL" id="CP010975">
    <property type="protein sequence ID" value="AKE51656.1"/>
    <property type="molecule type" value="Genomic_DNA"/>
</dbReference>
<dbReference type="OrthoDB" id="6193857at2"/>
<protein>
    <submittedName>
        <fullName evidence="2">Uncharacterized protein</fullName>
    </submittedName>
</protein>
<dbReference type="STRING" id="914150.TQ33_0679"/>